<organism evidence="5 6">
    <name type="scientific">Aeromicrobium ginsengisoli</name>
    <dbReference type="NCBI Taxonomy" id="363867"/>
    <lineage>
        <taxon>Bacteria</taxon>
        <taxon>Bacillati</taxon>
        <taxon>Actinomycetota</taxon>
        <taxon>Actinomycetes</taxon>
        <taxon>Propionibacteriales</taxon>
        <taxon>Nocardioidaceae</taxon>
        <taxon>Aeromicrobium</taxon>
    </lineage>
</organism>
<dbReference type="RefSeq" id="WP_149688488.1">
    <property type="nucleotide sequence ID" value="NZ_SDPQ02000001.1"/>
</dbReference>
<dbReference type="Gene3D" id="2.60.40.10">
    <property type="entry name" value="Immunoglobulins"/>
    <property type="match status" value="1"/>
</dbReference>
<dbReference type="SMART" id="SM00089">
    <property type="entry name" value="PKD"/>
    <property type="match status" value="1"/>
</dbReference>
<evidence type="ECO:0000256" key="3">
    <source>
        <dbReference type="SAM" id="SignalP"/>
    </source>
</evidence>
<feature type="domain" description="PKD" evidence="4">
    <location>
        <begin position="212"/>
        <end position="281"/>
    </location>
</feature>
<feature type="region of interest" description="Disordered" evidence="1">
    <location>
        <begin position="282"/>
        <end position="349"/>
    </location>
</feature>
<gene>
    <name evidence="5" type="ORF">ESP70_006635</name>
</gene>
<feature type="compositionally biased region" description="Gly residues" evidence="1">
    <location>
        <begin position="302"/>
        <end position="320"/>
    </location>
</feature>
<dbReference type="EMBL" id="SDPQ02000001">
    <property type="protein sequence ID" value="KAA1400395.1"/>
    <property type="molecule type" value="Genomic_DNA"/>
</dbReference>
<keyword evidence="6" id="KW-1185">Reference proteome</keyword>
<keyword evidence="3" id="KW-0732">Signal</keyword>
<dbReference type="Proteomes" id="UP000380867">
    <property type="component" value="Unassembled WGS sequence"/>
</dbReference>
<evidence type="ECO:0000256" key="1">
    <source>
        <dbReference type="SAM" id="MobiDB-lite"/>
    </source>
</evidence>
<reference evidence="5" key="1">
    <citation type="submission" date="2019-09" db="EMBL/GenBank/DDBJ databases">
        <authorList>
            <person name="Li J."/>
        </authorList>
    </citation>
    <scope>NUCLEOTIDE SEQUENCE [LARGE SCALE GENOMIC DNA]</scope>
    <source>
        <strain evidence="5">JCM 14732</strain>
    </source>
</reference>
<dbReference type="InterPro" id="IPR013783">
    <property type="entry name" value="Ig-like_fold"/>
</dbReference>
<dbReference type="PROSITE" id="PS50093">
    <property type="entry name" value="PKD"/>
    <property type="match status" value="1"/>
</dbReference>
<proteinExistence type="predicted"/>
<feature type="chain" id="PRO_5024348834" evidence="3">
    <location>
        <begin position="36"/>
        <end position="430"/>
    </location>
</feature>
<feature type="region of interest" description="Disordered" evidence="1">
    <location>
        <begin position="370"/>
        <end position="389"/>
    </location>
</feature>
<dbReference type="InterPro" id="IPR035986">
    <property type="entry name" value="PKD_dom_sf"/>
</dbReference>
<dbReference type="CDD" id="cd00146">
    <property type="entry name" value="PKD"/>
    <property type="match status" value="1"/>
</dbReference>
<feature type="compositionally biased region" description="Low complexity" evidence="1">
    <location>
        <begin position="333"/>
        <end position="349"/>
    </location>
</feature>
<keyword evidence="2" id="KW-1133">Transmembrane helix</keyword>
<comment type="caution">
    <text evidence="5">The sequence shown here is derived from an EMBL/GenBank/DDBJ whole genome shotgun (WGS) entry which is preliminary data.</text>
</comment>
<dbReference type="InterPro" id="IPR022409">
    <property type="entry name" value="PKD/Chitinase_dom"/>
</dbReference>
<evidence type="ECO:0000259" key="4">
    <source>
        <dbReference type="PROSITE" id="PS50093"/>
    </source>
</evidence>
<keyword evidence="2" id="KW-0812">Transmembrane</keyword>
<dbReference type="AlphaFoldDB" id="A0A5M4FLN3"/>
<feature type="transmembrane region" description="Helical" evidence="2">
    <location>
        <begin position="394"/>
        <end position="412"/>
    </location>
</feature>
<dbReference type="GO" id="GO:0005975">
    <property type="term" value="P:carbohydrate metabolic process"/>
    <property type="evidence" value="ECO:0007669"/>
    <property type="project" value="UniProtKB-ARBA"/>
</dbReference>
<dbReference type="OrthoDB" id="9802683at2"/>
<feature type="compositionally biased region" description="Polar residues" evidence="1">
    <location>
        <begin position="374"/>
        <end position="389"/>
    </location>
</feature>
<evidence type="ECO:0000313" key="5">
    <source>
        <dbReference type="EMBL" id="KAA1400395.1"/>
    </source>
</evidence>
<sequence>MRSLLSAPRPRRRAALAAVLSIIAVPLVAASTAEAADACDPAQACVIVKVVSTSDGKGTTLETRYFNASELQAWGDGLVTAPPYLTRGQSGKVSPRPRPATALPLRTLLSSPVFTKDPETAVTFSESNGTSAPTVLDKPDFSDPATATDKDPYPFLDDLQPALYVTGTGQIGYVRPLRDEDDVNSTDQFKVDPGSSVTLTIHTTGKLLQPVAHASSTSVDTKATVSFSTTYAQKLRTNIIKWRWTFGDGETLHSAQEKPTHRYATKGTYPVFVEVRGTDGSYGRSAPIEMKVAKPPKPPKTSGGGGTGGGTGGGGTGGGYIPPYIPAPPSIDNPPSVDKPPTTDQPTTPVDDGLQEVEGFVLAGAGAEQGESIPGTQAQPQPTKASELSTSRKISGAVIGGLAVILLLGLGAEIETRWASTRLAHLRRRT</sequence>
<evidence type="ECO:0000256" key="2">
    <source>
        <dbReference type="SAM" id="Phobius"/>
    </source>
</evidence>
<dbReference type="SUPFAM" id="SSF49299">
    <property type="entry name" value="PKD domain"/>
    <property type="match status" value="1"/>
</dbReference>
<evidence type="ECO:0000313" key="6">
    <source>
        <dbReference type="Proteomes" id="UP000380867"/>
    </source>
</evidence>
<accession>A0A5M4FLN3</accession>
<protein>
    <submittedName>
        <fullName evidence="5">PKD domain-containing protein</fullName>
    </submittedName>
</protein>
<dbReference type="InterPro" id="IPR000601">
    <property type="entry name" value="PKD_dom"/>
</dbReference>
<dbReference type="Pfam" id="PF18911">
    <property type="entry name" value="PKD_4"/>
    <property type="match status" value="1"/>
</dbReference>
<keyword evidence="2" id="KW-0472">Membrane</keyword>
<name>A0A5M4FLN3_9ACTN</name>
<feature type="compositionally biased region" description="Pro residues" evidence="1">
    <location>
        <begin position="323"/>
        <end position="332"/>
    </location>
</feature>
<feature type="signal peptide" evidence="3">
    <location>
        <begin position="1"/>
        <end position="35"/>
    </location>
</feature>